<gene>
    <name evidence="3" type="primary">yceI</name>
    <name evidence="4" type="ORF">LS73_007640</name>
    <name evidence="3" type="ORF">NCTC12714_00920</name>
</gene>
<dbReference type="SUPFAM" id="SSF101874">
    <property type="entry name" value="YceI-like"/>
    <property type="match status" value="1"/>
</dbReference>
<dbReference type="OrthoDB" id="9811006at2"/>
<dbReference type="InterPro" id="IPR036761">
    <property type="entry name" value="TTHA0802/YceI-like_sf"/>
</dbReference>
<dbReference type="AlphaFoldDB" id="A0A099U101"/>
<name>A0A099U101_9HELI</name>
<dbReference type="InterPro" id="IPR007372">
    <property type="entry name" value="Lipid/polyisoprenoid-bd_YceI"/>
</dbReference>
<dbReference type="SMART" id="SM00867">
    <property type="entry name" value="YceI"/>
    <property type="match status" value="1"/>
</dbReference>
<reference evidence="4 5" key="1">
    <citation type="journal article" date="2014" name="Genome Announc.">
        <title>Draft genome sequences of eight enterohepatic helicobacter species isolated from both laboratory and wild rodents.</title>
        <authorList>
            <person name="Sheh A."/>
            <person name="Shen Z."/>
            <person name="Fox J.G."/>
        </authorList>
    </citation>
    <scope>NUCLEOTIDE SEQUENCE [LARGE SCALE GENOMIC DNA]</scope>
    <source>
        <strain evidence="4 5">ST1</strain>
    </source>
</reference>
<reference evidence="3 6" key="2">
    <citation type="submission" date="2018-06" db="EMBL/GenBank/DDBJ databases">
        <authorList>
            <consortium name="Pathogen Informatics"/>
            <person name="Doyle S."/>
        </authorList>
    </citation>
    <scope>NUCLEOTIDE SEQUENCE [LARGE SCALE GENOMIC DNA]</scope>
    <source>
        <strain evidence="3 6">NCTC12714</strain>
    </source>
</reference>
<feature type="domain" description="Lipid/polyisoprenoid-binding YceI-like" evidence="2">
    <location>
        <begin position="22"/>
        <end position="187"/>
    </location>
</feature>
<protein>
    <submittedName>
        <fullName evidence="4">Polyisoprenoid-binding protein</fullName>
    </submittedName>
    <submittedName>
        <fullName evidence="3">Secreted protein</fullName>
    </submittedName>
</protein>
<accession>A0A099U101</accession>
<dbReference type="Proteomes" id="UP000029922">
    <property type="component" value="Unassembled WGS sequence"/>
</dbReference>
<dbReference type="RefSeq" id="WP_034557965.1">
    <property type="nucleotide sequence ID" value="NZ_FZML01000012.1"/>
</dbReference>
<keyword evidence="6" id="KW-1185">Reference proteome</keyword>
<keyword evidence="1" id="KW-0732">Signal</keyword>
<evidence type="ECO:0000313" key="6">
    <source>
        <dbReference type="Proteomes" id="UP000255139"/>
    </source>
</evidence>
<evidence type="ECO:0000313" key="5">
    <source>
        <dbReference type="Proteomes" id="UP000029922"/>
    </source>
</evidence>
<evidence type="ECO:0000313" key="3">
    <source>
        <dbReference type="EMBL" id="STQ86129.1"/>
    </source>
</evidence>
<dbReference type="PANTHER" id="PTHR34406:SF1">
    <property type="entry name" value="PROTEIN YCEI"/>
    <property type="match status" value="1"/>
</dbReference>
<evidence type="ECO:0000313" key="4">
    <source>
        <dbReference type="EMBL" id="TLD99281.1"/>
    </source>
</evidence>
<dbReference type="Proteomes" id="UP000255139">
    <property type="component" value="Unassembled WGS sequence"/>
</dbReference>
<feature type="signal peptide" evidence="1">
    <location>
        <begin position="1"/>
        <end position="20"/>
    </location>
</feature>
<dbReference type="EMBL" id="JRPD02000019">
    <property type="protein sequence ID" value="TLD99281.1"/>
    <property type="molecule type" value="Genomic_DNA"/>
</dbReference>
<feature type="chain" id="PRO_5044052687" evidence="1">
    <location>
        <begin position="21"/>
        <end position="189"/>
    </location>
</feature>
<organism evidence="3 6">
    <name type="scientific">Helicobacter muridarum</name>
    <dbReference type="NCBI Taxonomy" id="216"/>
    <lineage>
        <taxon>Bacteria</taxon>
        <taxon>Pseudomonadati</taxon>
        <taxon>Campylobacterota</taxon>
        <taxon>Epsilonproteobacteria</taxon>
        <taxon>Campylobacterales</taxon>
        <taxon>Helicobacteraceae</taxon>
        <taxon>Helicobacter</taxon>
    </lineage>
</organism>
<evidence type="ECO:0000259" key="2">
    <source>
        <dbReference type="SMART" id="SM00867"/>
    </source>
</evidence>
<dbReference type="STRING" id="216.LS73_05145"/>
<dbReference type="Pfam" id="PF04264">
    <property type="entry name" value="YceI"/>
    <property type="match status" value="1"/>
</dbReference>
<sequence length="189" mass="20764">MSKIWLSAILAGMLSSNVFGAVYNIDKIHSSVDFSVSHMSVSKVNGSFSEFEGMVDINPKTKNLVNLEGWISIDKIDTRNSKRDEHLLGAEYLDASNFPKGMLKSTKIIKDKKGLKVEADLTLKGITKKVILTGQINGPVDNPKTKKETWGLSLEGKINRKDFGIAKDTSGITMGEQVTILINLELHAD</sequence>
<evidence type="ECO:0000256" key="1">
    <source>
        <dbReference type="SAM" id="SignalP"/>
    </source>
</evidence>
<dbReference type="PANTHER" id="PTHR34406">
    <property type="entry name" value="PROTEIN YCEI"/>
    <property type="match status" value="1"/>
</dbReference>
<proteinExistence type="predicted"/>
<dbReference type="EMBL" id="UGJE01000002">
    <property type="protein sequence ID" value="STQ86129.1"/>
    <property type="molecule type" value="Genomic_DNA"/>
</dbReference>
<dbReference type="Gene3D" id="2.40.128.110">
    <property type="entry name" value="Lipid/polyisoprenoid-binding, YceI-like"/>
    <property type="match status" value="1"/>
</dbReference>